<evidence type="ECO:0000313" key="3">
    <source>
        <dbReference type="Proteomes" id="UP000092819"/>
    </source>
</evidence>
<accession>A0A1C3J9G2</accession>
<name>A0A1C3J9G2_9VIBR</name>
<feature type="compositionally biased region" description="Acidic residues" evidence="1">
    <location>
        <begin position="116"/>
        <end position="127"/>
    </location>
</feature>
<feature type="compositionally biased region" description="Basic and acidic residues" evidence="1">
    <location>
        <begin position="145"/>
        <end position="179"/>
    </location>
</feature>
<reference evidence="3" key="1">
    <citation type="submission" date="2016-06" db="EMBL/GenBank/DDBJ databases">
        <authorList>
            <person name="Rodrigo-Torres L."/>
            <person name="Arahal D.R."/>
        </authorList>
    </citation>
    <scope>NUCLEOTIDE SEQUENCE [LARGE SCALE GENOMIC DNA]</scope>
    <source>
        <strain evidence="3">CECT 7224</strain>
    </source>
</reference>
<feature type="compositionally biased region" description="Polar residues" evidence="1">
    <location>
        <begin position="311"/>
        <end position="329"/>
    </location>
</feature>
<dbReference type="RefSeq" id="WP_065675401.1">
    <property type="nucleotide sequence ID" value="NZ_AP025463.1"/>
</dbReference>
<dbReference type="AlphaFoldDB" id="A0A1C3J9G2"/>
<evidence type="ECO:0000313" key="2">
    <source>
        <dbReference type="EMBL" id="SBT11687.1"/>
    </source>
</evidence>
<feature type="region of interest" description="Disordered" evidence="1">
    <location>
        <begin position="114"/>
        <end position="179"/>
    </location>
</feature>
<sequence length="401" mass="44871">MCVSLILSFIPLKTGSPISKLVLLKLADNADARGVCFPSLNYLAQYCEVSVRTVKRHVNELEKQGFVKRIKRFDDSGRQRSNIYQLRLPSDSHIQQADLDQAARALDQEDKALDQEDRELDLNDQTDLDNAKVEQTDLPPTSPEHTQKTEREKKKEQAQKTDHSDTHLGDPRSTTESDHPAHIIFHKEHKTEIPCKTAPDLEAALPLEKEPATPQAKSTKPTNQKNEAVIHLLTQEGSAPIYHEFTTILERTYPKLDVLQELHAMQAWLYINPDKRKPFEHIGHFVNGWLKRSAQAKAKRDSSPAFKPTRATKQAKQTQAVKSSKQAQSIKGVGSTKVDEPTTASNQAQPIKSNQAESTSQQPTPVSQALADYKAKSTTNPFEARIKALLQSKSPGTDSKQ</sequence>
<dbReference type="InterPro" id="IPR036390">
    <property type="entry name" value="WH_DNA-bd_sf"/>
</dbReference>
<evidence type="ECO:0000256" key="1">
    <source>
        <dbReference type="SAM" id="MobiDB-lite"/>
    </source>
</evidence>
<protein>
    <recommendedName>
        <fullName evidence="4">Helix-turn-helix domain protein</fullName>
    </recommendedName>
</protein>
<dbReference type="Pfam" id="PF13730">
    <property type="entry name" value="HTH_36"/>
    <property type="match status" value="1"/>
</dbReference>
<evidence type="ECO:0008006" key="4">
    <source>
        <dbReference type="Google" id="ProtNLM"/>
    </source>
</evidence>
<dbReference type="Proteomes" id="UP000092819">
    <property type="component" value="Unassembled WGS sequence"/>
</dbReference>
<feature type="region of interest" description="Disordered" evidence="1">
    <location>
        <begin position="296"/>
        <end position="376"/>
    </location>
</feature>
<dbReference type="SUPFAM" id="SSF46785">
    <property type="entry name" value="Winged helix' DNA-binding domain"/>
    <property type="match status" value="1"/>
</dbReference>
<proteinExistence type="predicted"/>
<keyword evidence="3" id="KW-1185">Reference proteome</keyword>
<organism evidence="2 3">
    <name type="scientific">Vibrio celticus</name>
    <dbReference type="NCBI Taxonomy" id="446372"/>
    <lineage>
        <taxon>Bacteria</taxon>
        <taxon>Pseudomonadati</taxon>
        <taxon>Pseudomonadota</taxon>
        <taxon>Gammaproteobacteria</taxon>
        <taxon>Vibrionales</taxon>
        <taxon>Vibrionaceae</taxon>
        <taxon>Vibrio</taxon>
    </lineage>
</organism>
<feature type="compositionally biased region" description="Polar residues" evidence="1">
    <location>
        <begin position="342"/>
        <end position="367"/>
    </location>
</feature>
<gene>
    <name evidence="2" type="ORF">VCE7224_00403</name>
</gene>
<dbReference type="Gene3D" id="1.10.10.10">
    <property type="entry name" value="Winged helix-like DNA-binding domain superfamily/Winged helix DNA-binding domain"/>
    <property type="match status" value="1"/>
</dbReference>
<dbReference type="InterPro" id="IPR036388">
    <property type="entry name" value="WH-like_DNA-bd_sf"/>
</dbReference>
<dbReference type="EMBL" id="FLQZ01000006">
    <property type="protein sequence ID" value="SBT11687.1"/>
    <property type="molecule type" value="Genomic_DNA"/>
</dbReference>